<reference evidence="2 3" key="1">
    <citation type="submission" date="2018-11" db="EMBL/GenBank/DDBJ databases">
        <title>Parancylomarina longa gen. nov., sp. nov., isolated from sediments of southern Okinawa.</title>
        <authorList>
            <person name="Fu T."/>
        </authorList>
    </citation>
    <scope>NUCLEOTIDE SEQUENCE [LARGE SCALE GENOMIC DNA]</scope>
    <source>
        <strain evidence="2 3">T3-2 S1-C</strain>
    </source>
</reference>
<keyword evidence="1" id="KW-1133">Transmembrane helix</keyword>
<name>A0A434AUV0_9BACT</name>
<proteinExistence type="predicted"/>
<dbReference type="RefSeq" id="WP_127343691.1">
    <property type="nucleotide sequence ID" value="NZ_RJJX01000010.1"/>
</dbReference>
<keyword evidence="1" id="KW-0812">Transmembrane</keyword>
<dbReference type="Proteomes" id="UP000282985">
    <property type="component" value="Unassembled WGS sequence"/>
</dbReference>
<dbReference type="AlphaFoldDB" id="A0A434AUV0"/>
<protein>
    <recommendedName>
        <fullName evidence="4">DUF2335 domain-containing protein</fullName>
    </recommendedName>
</protein>
<feature type="transmembrane region" description="Helical" evidence="1">
    <location>
        <begin position="66"/>
        <end position="87"/>
    </location>
</feature>
<evidence type="ECO:0000313" key="3">
    <source>
        <dbReference type="Proteomes" id="UP000282985"/>
    </source>
</evidence>
<dbReference type="EMBL" id="RJJX01000010">
    <property type="protein sequence ID" value="RUT78248.1"/>
    <property type="molecule type" value="Genomic_DNA"/>
</dbReference>
<gene>
    <name evidence="2" type="ORF">DLK05_09230</name>
</gene>
<comment type="caution">
    <text evidence="2">The sequence shown here is derived from an EMBL/GenBank/DDBJ whole genome shotgun (WGS) entry which is preliminary data.</text>
</comment>
<keyword evidence="1" id="KW-0472">Membrane</keyword>
<organism evidence="2 3">
    <name type="scientific">Ancylomarina longa</name>
    <dbReference type="NCBI Taxonomy" id="2487017"/>
    <lineage>
        <taxon>Bacteria</taxon>
        <taxon>Pseudomonadati</taxon>
        <taxon>Bacteroidota</taxon>
        <taxon>Bacteroidia</taxon>
        <taxon>Marinilabiliales</taxon>
        <taxon>Marinifilaceae</taxon>
        <taxon>Ancylomarina</taxon>
    </lineage>
</organism>
<keyword evidence="3" id="KW-1185">Reference proteome</keyword>
<dbReference type="OrthoDB" id="1121410at2"/>
<feature type="transmembrane region" description="Helical" evidence="1">
    <location>
        <begin position="93"/>
        <end position="112"/>
    </location>
</feature>
<evidence type="ECO:0000313" key="2">
    <source>
        <dbReference type="EMBL" id="RUT78248.1"/>
    </source>
</evidence>
<evidence type="ECO:0000256" key="1">
    <source>
        <dbReference type="SAM" id="Phobius"/>
    </source>
</evidence>
<sequence length="120" mass="14184">MEKDFNKLVEFYYQKKQEGMDFSQIRKELIDQKISEEMIKDIMKEIDSRILAVESRKKGKLKAKELRWIGWSLMIIGGFLTFANYFHLFELKGYAFIGYGPVIVGYLFLIAARKAQRKES</sequence>
<evidence type="ECO:0008006" key="4">
    <source>
        <dbReference type="Google" id="ProtNLM"/>
    </source>
</evidence>
<accession>A0A434AUV0</accession>